<organism evidence="1 2">
    <name type="scientific">Enhygromyxa salina</name>
    <dbReference type="NCBI Taxonomy" id="215803"/>
    <lineage>
        <taxon>Bacteria</taxon>
        <taxon>Pseudomonadati</taxon>
        <taxon>Myxococcota</taxon>
        <taxon>Polyangia</taxon>
        <taxon>Nannocystales</taxon>
        <taxon>Nannocystaceae</taxon>
        <taxon>Enhygromyxa</taxon>
    </lineage>
</organism>
<reference evidence="1 2" key="1">
    <citation type="submission" date="2018-03" db="EMBL/GenBank/DDBJ databases">
        <title>Draft Genome Sequences of the Obligatory Marine Myxobacteria Enhygromyxa salina SWB005.</title>
        <authorList>
            <person name="Poehlein A."/>
            <person name="Moghaddam J.A."/>
            <person name="Harms H."/>
            <person name="Alanjari M."/>
            <person name="Koenig G.M."/>
            <person name="Daniel R."/>
            <person name="Schaeberle T.F."/>
        </authorList>
    </citation>
    <scope>NUCLEOTIDE SEQUENCE [LARGE SCALE GENOMIC DNA]</scope>
    <source>
        <strain evidence="1 2">SWB005</strain>
    </source>
</reference>
<dbReference type="AlphaFoldDB" id="A0A2S9XKI9"/>
<dbReference type="Proteomes" id="UP000237968">
    <property type="component" value="Unassembled WGS sequence"/>
</dbReference>
<dbReference type="EMBL" id="PVNK01000186">
    <property type="protein sequence ID" value="PRP93373.1"/>
    <property type="molecule type" value="Genomic_DNA"/>
</dbReference>
<name>A0A2S9XKI9_9BACT</name>
<accession>A0A2S9XKI9</accession>
<evidence type="ECO:0000313" key="2">
    <source>
        <dbReference type="Proteomes" id="UP000237968"/>
    </source>
</evidence>
<proteinExistence type="predicted"/>
<protein>
    <submittedName>
        <fullName evidence="1">Uncharacterized protein</fullName>
    </submittedName>
</protein>
<sequence length="61" mass="6493">MIVAAGYSSAGFGPGFTVPGGMFQYFDRQLAQDEGSGASLVSSGLRGVQRWPHRSHVYTVT</sequence>
<keyword evidence="2" id="KW-1185">Reference proteome</keyword>
<evidence type="ECO:0000313" key="1">
    <source>
        <dbReference type="EMBL" id="PRP93373.1"/>
    </source>
</evidence>
<gene>
    <name evidence="1" type="ORF">ENSA5_42720</name>
</gene>
<comment type="caution">
    <text evidence="1">The sequence shown here is derived from an EMBL/GenBank/DDBJ whole genome shotgun (WGS) entry which is preliminary data.</text>
</comment>